<dbReference type="Gene3D" id="2.60.120.200">
    <property type="match status" value="1"/>
</dbReference>
<keyword evidence="3" id="KW-0732">Signal</keyword>
<dbReference type="EMBL" id="SDAM02000109">
    <property type="protein sequence ID" value="KAH6829359.1"/>
    <property type="molecule type" value="Genomic_DNA"/>
</dbReference>
<evidence type="ECO:0000313" key="5">
    <source>
        <dbReference type="EMBL" id="KAH6829359.1"/>
    </source>
</evidence>
<organism evidence="5 6">
    <name type="scientific">Perilla frutescens var. hirtella</name>
    <name type="common">Perilla citriodora</name>
    <name type="synonym">Perilla setoyensis</name>
    <dbReference type="NCBI Taxonomy" id="608512"/>
    <lineage>
        <taxon>Eukaryota</taxon>
        <taxon>Viridiplantae</taxon>
        <taxon>Streptophyta</taxon>
        <taxon>Embryophyta</taxon>
        <taxon>Tracheophyta</taxon>
        <taxon>Spermatophyta</taxon>
        <taxon>Magnoliopsida</taxon>
        <taxon>eudicotyledons</taxon>
        <taxon>Gunneridae</taxon>
        <taxon>Pentapetalae</taxon>
        <taxon>asterids</taxon>
        <taxon>lamiids</taxon>
        <taxon>Lamiales</taxon>
        <taxon>Lamiaceae</taxon>
        <taxon>Nepetoideae</taxon>
        <taxon>Elsholtzieae</taxon>
        <taxon>Perilla</taxon>
    </lineage>
</organism>
<evidence type="ECO:0000259" key="4">
    <source>
        <dbReference type="Pfam" id="PF00139"/>
    </source>
</evidence>
<dbReference type="GO" id="GO:0030246">
    <property type="term" value="F:carbohydrate binding"/>
    <property type="evidence" value="ECO:0007669"/>
    <property type="project" value="UniProtKB-KW"/>
</dbReference>
<feature type="chain" id="PRO_5042179294" description="Legume lectin domain-containing protein" evidence="3">
    <location>
        <begin position="28"/>
        <end position="264"/>
    </location>
</feature>
<feature type="signal peptide" evidence="3">
    <location>
        <begin position="1"/>
        <end position="27"/>
    </location>
</feature>
<accession>A0AAD4P724</accession>
<dbReference type="CDD" id="cd06899">
    <property type="entry name" value="lectin_legume_LecRK_Arcelin_ConA"/>
    <property type="match status" value="1"/>
</dbReference>
<dbReference type="Pfam" id="PF00139">
    <property type="entry name" value="Lectin_legB"/>
    <property type="match status" value="1"/>
</dbReference>
<dbReference type="SUPFAM" id="SSF49899">
    <property type="entry name" value="Concanavalin A-like lectins/glucanases"/>
    <property type="match status" value="1"/>
</dbReference>
<protein>
    <recommendedName>
        <fullName evidence="4">Legume lectin domain-containing protein</fullName>
    </recommendedName>
</protein>
<dbReference type="InterPro" id="IPR001220">
    <property type="entry name" value="Legume_lectin_dom"/>
</dbReference>
<dbReference type="Proteomes" id="UP001190926">
    <property type="component" value="Unassembled WGS sequence"/>
</dbReference>
<dbReference type="PIRSF" id="PIRSF002690">
    <property type="entry name" value="L-type_lectin_plant"/>
    <property type="match status" value="1"/>
</dbReference>
<dbReference type="AlphaFoldDB" id="A0AAD4P724"/>
<name>A0AAD4P724_PERFH</name>
<dbReference type="InterPro" id="IPR016363">
    <property type="entry name" value="L-lectin"/>
</dbReference>
<feature type="domain" description="Legume lectin" evidence="4">
    <location>
        <begin position="33"/>
        <end position="259"/>
    </location>
</feature>
<reference evidence="5 6" key="1">
    <citation type="journal article" date="2021" name="Nat. Commun.">
        <title>Incipient diploidization of the medicinal plant Perilla within 10,000 years.</title>
        <authorList>
            <person name="Zhang Y."/>
            <person name="Shen Q."/>
            <person name="Leng L."/>
            <person name="Zhang D."/>
            <person name="Chen S."/>
            <person name="Shi Y."/>
            <person name="Ning Z."/>
            <person name="Chen S."/>
        </authorList>
    </citation>
    <scope>NUCLEOTIDE SEQUENCE [LARGE SCALE GENOMIC DNA]</scope>
    <source>
        <strain evidence="6">cv. PC099</strain>
    </source>
</reference>
<keyword evidence="6" id="KW-1185">Reference proteome</keyword>
<evidence type="ECO:0000313" key="6">
    <source>
        <dbReference type="Proteomes" id="UP001190926"/>
    </source>
</evidence>
<keyword evidence="2" id="KW-0430">Lectin</keyword>
<comment type="similarity">
    <text evidence="1">Belongs to the leguminous lectin family.</text>
</comment>
<dbReference type="InterPro" id="IPR050258">
    <property type="entry name" value="Leguminous_Lectin"/>
</dbReference>
<proteinExistence type="inferred from homology"/>
<evidence type="ECO:0000256" key="3">
    <source>
        <dbReference type="SAM" id="SignalP"/>
    </source>
</evidence>
<comment type="caution">
    <text evidence="5">The sequence shown here is derived from an EMBL/GenBank/DDBJ whole genome shotgun (WGS) entry which is preliminary data.</text>
</comment>
<sequence>MATSLQTLIPLLSSIALLLTLADTVLGKKSSTSFAFDFSGEKPTDLTYQGDAHFPTDTAILRLTRTDDFGNAQSLSIGRVVYSKPVTFSDKKKQANFQTTLKFIIKRNNGDEEPPADGLVFFIAPVNSAVAAPGGSFGVFDESGKNPSVFAVEFDIFVNDIFDPTYRHVGIDIQSQISSNVTEVGGDAMIGQEVTAVIGYDAATKLISVHGTAGGKSFEVSYVYDLSTLLPQLVEVGISAATGGDVAVHDVISWSFDSDVVHVK</sequence>
<dbReference type="PANTHER" id="PTHR32401">
    <property type="entry name" value="CONCANAVALIN A-LIKE LECTIN FAMILY PROTEIN"/>
    <property type="match status" value="1"/>
</dbReference>
<evidence type="ECO:0000256" key="1">
    <source>
        <dbReference type="ARBA" id="ARBA00007606"/>
    </source>
</evidence>
<evidence type="ECO:0000256" key="2">
    <source>
        <dbReference type="ARBA" id="ARBA00022734"/>
    </source>
</evidence>
<dbReference type="PANTHER" id="PTHR32401:SF49">
    <property type="entry name" value="OS10G0129200 PROTEIN"/>
    <property type="match status" value="1"/>
</dbReference>
<dbReference type="InterPro" id="IPR013320">
    <property type="entry name" value="ConA-like_dom_sf"/>
</dbReference>
<gene>
    <name evidence="5" type="ORF">C2S53_013507</name>
</gene>